<dbReference type="InterPro" id="IPR038461">
    <property type="entry name" value="Schlafen_AlbA_2_dom_sf"/>
</dbReference>
<accession>A0A6Y3P869</accession>
<comment type="caution">
    <text evidence="1">The sequence shown here is derived from an EMBL/GenBank/DDBJ whole genome shotgun (WGS) entry which is preliminary data.</text>
</comment>
<feature type="non-terminal residue" evidence="1">
    <location>
        <position position="1"/>
    </location>
</feature>
<evidence type="ECO:0000313" key="1">
    <source>
        <dbReference type="EMBL" id="HAB5195046.1"/>
    </source>
</evidence>
<organism evidence="1">
    <name type="scientific">Salmonella enterica subsp. enterica serovar Mbandaka</name>
    <dbReference type="NCBI Taxonomy" id="192954"/>
    <lineage>
        <taxon>Bacteria</taxon>
        <taxon>Pseudomonadati</taxon>
        <taxon>Pseudomonadota</taxon>
        <taxon>Gammaproteobacteria</taxon>
        <taxon>Enterobacterales</taxon>
        <taxon>Enterobacteriaceae</taxon>
        <taxon>Salmonella</taxon>
    </lineage>
</organism>
<protein>
    <submittedName>
        <fullName evidence="1">Uncharacterized protein</fullName>
    </submittedName>
</protein>
<reference evidence="1" key="2">
    <citation type="submission" date="2019-10" db="EMBL/GenBank/DDBJ databases">
        <authorList>
            <consortium name="NCBI Pathogen Detection Project"/>
        </authorList>
    </citation>
    <scope>NUCLEOTIDE SEQUENCE</scope>
    <source>
        <strain evidence="1">Salmonella enterica</strain>
    </source>
</reference>
<sequence length="221" mass="24557">GGEERRKNINSIIGLIKDNFIDSADSSHIYNSHNTVDIEDILRRSEIELANYELKQGLLMLGGERTVDNGIHEKIFSTICAIANIGKGNKNGVVGKLLIGVTDKPSDTSRVKELDDIDAHIVGERSVVGVKREAVKLGISMEEYYRRFCDELKKSDLSEPLKSQVVSLIDYNDFYGYGVIVITIPLLASYSSYNGDIYYRSGDNTKKATVIEAADIATRFK</sequence>
<dbReference type="Gene3D" id="3.30.950.30">
    <property type="entry name" value="Schlafen, AAA domain"/>
    <property type="match status" value="1"/>
</dbReference>
<dbReference type="EMBL" id="DAAGZN010000070">
    <property type="protein sequence ID" value="HAB5195046.1"/>
    <property type="molecule type" value="Genomic_DNA"/>
</dbReference>
<name>A0A6Y3P869_SALET</name>
<reference evidence="1" key="1">
    <citation type="journal article" date="2018" name="Genome Biol.">
        <title>SKESA: strategic k-mer extension for scrupulous assemblies.</title>
        <authorList>
            <person name="Souvorov A."/>
            <person name="Agarwala R."/>
            <person name="Lipman D.J."/>
        </authorList>
    </citation>
    <scope>NUCLEOTIDE SEQUENCE</scope>
    <source>
        <strain evidence="1">Salmonella enterica</strain>
    </source>
</reference>
<dbReference type="AlphaFoldDB" id="A0A6Y3P869"/>
<gene>
    <name evidence="1" type="ORF">GB089_22200</name>
</gene>
<proteinExistence type="predicted"/>